<evidence type="ECO:0000259" key="1">
    <source>
        <dbReference type="Pfam" id="PF13454"/>
    </source>
</evidence>
<gene>
    <name evidence="2" type="ORF">G6N76_09470</name>
</gene>
<keyword evidence="3" id="KW-1185">Reference proteome</keyword>
<feature type="domain" description="FAD-dependent urate hydroxylase HpyO/Asp monooxygenase CreE-like FAD/NAD(P)-binding" evidence="1">
    <location>
        <begin position="22"/>
        <end position="173"/>
    </location>
</feature>
<comment type="caution">
    <text evidence="2">The sequence shown here is derived from an EMBL/GenBank/DDBJ whole genome shotgun (WGS) entry which is preliminary data.</text>
</comment>
<organism evidence="2 3">
    <name type="scientific">Rhizobium daejeonense</name>
    <dbReference type="NCBI Taxonomy" id="240521"/>
    <lineage>
        <taxon>Bacteria</taxon>
        <taxon>Pseudomonadati</taxon>
        <taxon>Pseudomonadota</taxon>
        <taxon>Alphaproteobacteria</taxon>
        <taxon>Hyphomicrobiales</taxon>
        <taxon>Rhizobiaceae</taxon>
        <taxon>Rhizobium/Agrobacterium group</taxon>
        <taxon>Rhizobium</taxon>
    </lineage>
</organism>
<evidence type="ECO:0000313" key="3">
    <source>
        <dbReference type="Proteomes" id="UP000477849"/>
    </source>
</evidence>
<protein>
    <submittedName>
        <fullName evidence="2">SidA/IucD/PvdA family monooxygenase</fullName>
    </submittedName>
</protein>
<dbReference type="AlphaFoldDB" id="A0A6M1RQJ8"/>
<dbReference type="RefSeq" id="WP_163899011.1">
    <property type="nucleotide sequence ID" value="NZ_CP048427.1"/>
</dbReference>
<name>A0A6M1RQJ8_9HYPH</name>
<dbReference type="GO" id="GO:0004497">
    <property type="term" value="F:monooxygenase activity"/>
    <property type="evidence" value="ECO:0007669"/>
    <property type="project" value="UniProtKB-KW"/>
</dbReference>
<sequence>MLRISIPLQQKAFQVSGTCRVVIIGGGFSGASLARQLALHGGLASGDIVVFEPRETLGAGVAYDTADPALRLNVAANRMRALPEDPAAFIDWLGKSGRLKADPDAARGDSIYARRQDFASFMREVMQPLLDEEKVVHIRERVEHVKRHGGLWLVQGQSSTVYLADIVVIATSHPAPRAPAPLALALNGHPRFITDPSRPGALDPIMPDDRVFVAGAGLTALDIVASRIARGHAGTTTIFSRSGLLPREQDTANPAPFGDFTTSPAVTARMLLRQVRACLASANEAGLPWQSVFDALRQQGQAIWRNLPLNEQKRFLRHLRRRFETHRYRMPPQNAEVMQKELATGRLRLRAGRICRVERIAHRLQLDLILKPEGIVERCSFDWVIAATGPDHASVLKSQPWLSELERNGFVIADRHGVGIACDEASRAVDPDGKVVENLFVAGPLARGLFGELTGVPEIAQQTKAIAESIGAQGARSVVGRFLG</sequence>
<proteinExistence type="predicted"/>
<keyword evidence="2" id="KW-0503">Monooxygenase</keyword>
<dbReference type="Proteomes" id="UP000477849">
    <property type="component" value="Unassembled WGS sequence"/>
</dbReference>
<dbReference type="SUPFAM" id="SSF51905">
    <property type="entry name" value="FAD/NAD(P)-binding domain"/>
    <property type="match status" value="2"/>
</dbReference>
<dbReference type="InterPro" id="IPR038732">
    <property type="entry name" value="HpyO/CreE_NAD-binding"/>
</dbReference>
<dbReference type="InterPro" id="IPR036188">
    <property type="entry name" value="FAD/NAD-bd_sf"/>
</dbReference>
<keyword evidence="2" id="KW-0560">Oxidoreductase</keyword>
<dbReference type="PANTHER" id="PTHR40254">
    <property type="entry name" value="BLR0577 PROTEIN"/>
    <property type="match status" value="1"/>
</dbReference>
<dbReference type="Pfam" id="PF13454">
    <property type="entry name" value="NAD_binding_9"/>
    <property type="match status" value="1"/>
</dbReference>
<dbReference type="InterPro" id="IPR052189">
    <property type="entry name" value="L-asp_N-monooxygenase_NS-form"/>
</dbReference>
<dbReference type="PANTHER" id="PTHR40254:SF1">
    <property type="entry name" value="BLR0577 PROTEIN"/>
    <property type="match status" value="1"/>
</dbReference>
<dbReference type="EMBL" id="JAAKZH010000003">
    <property type="protein sequence ID" value="NGO63904.1"/>
    <property type="molecule type" value="Genomic_DNA"/>
</dbReference>
<reference evidence="2 3" key="1">
    <citation type="submission" date="2020-02" db="EMBL/GenBank/DDBJ databases">
        <title>Genome sequence of the type strain CCBAU10050 of Rhizobium daejeonense.</title>
        <authorList>
            <person name="Gao J."/>
            <person name="Sun J."/>
        </authorList>
    </citation>
    <scope>NUCLEOTIDE SEQUENCE [LARGE SCALE GENOMIC DNA]</scope>
    <source>
        <strain evidence="2 3">CCBAU10050</strain>
    </source>
</reference>
<accession>A0A6M1RQJ8</accession>
<dbReference type="Gene3D" id="3.50.50.60">
    <property type="entry name" value="FAD/NAD(P)-binding domain"/>
    <property type="match status" value="1"/>
</dbReference>
<evidence type="ECO:0000313" key="2">
    <source>
        <dbReference type="EMBL" id="NGO63904.1"/>
    </source>
</evidence>